<protein>
    <recommendedName>
        <fullName evidence="2">Molybdopterin synthase sulfur carrier subunit</fullName>
    </recommendedName>
</protein>
<dbReference type="AlphaFoldDB" id="A0A161KFJ1"/>
<dbReference type="Pfam" id="PF02597">
    <property type="entry name" value="ThiS"/>
    <property type="match status" value="1"/>
</dbReference>
<dbReference type="SUPFAM" id="SSF54285">
    <property type="entry name" value="MoaD/ThiS"/>
    <property type="match status" value="1"/>
</dbReference>
<dbReference type="Gene3D" id="3.10.20.30">
    <property type="match status" value="1"/>
</dbReference>
<dbReference type="InterPro" id="IPR003749">
    <property type="entry name" value="ThiS/MoaD-like"/>
</dbReference>
<dbReference type="CDD" id="cd17040">
    <property type="entry name" value="Ubl_MoaD_like"/>
    <property type="match status" value="1"/>
</dbReference>
<gene>
    <name evidence="1" type="ORF">MGWOODY_Clf2375</name>
</gene>
<evidence type="ECO:0000313" key="1">
    <source>
        <dbReference type="EMBL" id="CUV01967.1"/>
    </source>
</evidence>
<dbReference type="EMBL" id="FAXA01000157">
    <property type="protein sequence ID" value="CUV01967.1"/>
    <property type="molecule type" value="Genomic_DNA"/>
</dbReference>
<accession>A0A161KFJ1</accession>
<organism evidence="1">
    <name type="scientific">hydrothermal vent metagenome</name>
    <dbReference type="NCBI Taxonomy" id="652676"/>
    <lineage>
        <taxon>unclassified sequences</taxon>
        <taxon>metagenomes</taxon>
        <taxon>ecological metagenomes</taxon>
    </lineage>
</organism>
<proteinExistence type="predicted"/>
<sequence>MAEVWIPPKLQELTCGKQQVQVEGTSVRRLINNLEILHPGIKEFLVDDGEDDLVAGLAVIIDGEVSLLGMLEKVQENSEVHFLPAIGGG</sequence>
<dbReference type="InterPro" id="IPR012675">
    <property type="entry name" value="Beta-grasp_dom_sf"/>
</dbReference>
<name>A0A161KFJ1_9ZZZZ</name>
<dbReference type="InterPro" id="IPR016155">
    <property type="entry name" value="Mopterin_synth/thiamin_S_b"/>
</dbReference>
<reference evidence="1" key="1">
    <citation type="submission" date="2015-10" db="EMBL/GenBank/DDBJ databases">
        <authorList>
            <person name="Gilbert D.G."/>
        </authorList>
    </citation>
    <scope>NUCLEOTIDE SEQUENCE</scope>
</reference>
<evidence type="ECO:0008006" key="2">
    <source>
        <dbReference type="Google" id="ProtNLM"/>
    </source>
</evidence>